<evidence type="ECO:0000256" key="1">
    <source>
        <dbReference type="SAM" id="Coils"/>
    </source>
</evidence>
<keyword evidence="1" id="KW-0175">Coiled coil</keyword>
<evidence type="ECO:0000313" key="2">
    <source>
        <dbReference type="EMBL" id="OJG81700.1"/>
    </source>
</evidence>
<protein>
    <submittedName>
        <fullName evidence="2">Uncharacterized protein</fullName>
    </submittedName>
</protein>
<proteinExistence type="predicted"/>
<gene>
    <name evidence="2" type="ORF">RV14_GL000227</name>
</gene>
<sequence length="380" mass="44750">MKKMVDDIRKQQELVEDLYQKWVSFPILSQSEEKSVIEKKYLKASSGLAKMKALNPHVDSKKKPSEEISYSKKIEVNLEDSKVQQPIENIVVLETNKNLEKEEFLEPIYSQPIYTDLKGLKDQNFTLMDRIDNLEKARQELSTELTALNNKISEIKNLFEGLKVVNDRQNKIQYDIKNSQKKKESLMLAFELKNNRIKKIKSSFKLLLVNFFTREKSKLKKEINEVTAGIKKCDENLEKCENKQANLHSQKENYQKKLEGLGENFTKAAAFEAFGEKLKIVSERLHNLKRDWRWVYKQLPNSVEEKVVKQMDDLFHRIEKDQIDCKDGMRRSSELKKLNIPEKDLKKMNALVKKEEIHNKMEPKIASLKKNYPRIENNRE</sequence>
<organism evidence="2 3">
    <name type="scientific">Enterococcus ratti</name>
    <dbReference type="NCBI Taxonomy" id="150033"/>
    <lineage>
        <taxon>Bacteria</taxon>
        <taxon>Bacillati</taxon>
        <taxon>Bacillota</taxon>
        <taxon>Bacilli</taxon>
        <taxon>Lactobacillales</taxon>
        <taxon>Enterococcaceae</taxon>
        <taxon>Enterococcus</taxon>
    </lineage>
</organism>
<keyword evidence="3" id="KW-1185">Reference proteome</keyword>
<feature type="coiled-coil region" evidence="1">
    <location>
        <begin position="223"/>
        <end position="264"/>
    </location>
</feature>
<name>A0A1L8WL16_9ENTE</name>
<reference evidence="2 3" key="1">
    <citation type="submission" date="2014-12" db="EMBL/GenBank/DDBJ databases">
        <title>Draft genome sequences of 29 type strains of Enterococci.</title>
        <authorList>
            <person name="Zhong Z."/>
            <person name="Sun Z."/>
            <person name="Liu W."/>
            <person name="Zhang W."/>
            <person name="Zhang H."/>
        </authorList>
    </citation>
    <scope>NUCLEOTIDE SEQUENCE [LARGE SCALE GENOMIC DNA]</scope>
    <source>
        <strain evidence="2 3">DSM 15687</strain>
    </source>
</reference>
<dbReference type="Proteomes" id="UP000182152">
    <property type="component" value="Unassembled WGS sequence"/>
</dbReference>
<comment type="caution">
    <text evidence="2">The sequence shown here is derived from an EMBL/GenBank/DDBJ whole genome shotgun (WGS) entry which is preliminary data.</text>
</comment>
<dbReference type="AlphaFoldDB" id="A0A1L8WL16"/>
<evidence type="ECO:0000313" key="3">
    <source>
        <dbReference type="Proteomes" id="UP000182152"/>
    </source>
</evidence>
<dbReference type="EMBL" id="JXLB01000010">
    <property type="protein sequence ID" value="OJG81700.1"/>
    <property type="molecule type" value="Genomic_DNA"/>
</dbReference>
<accession>A0A1L8WL16</accession>
<feature type="coiled-coil region" evidence="1">
    <location>
        <begin position="117"/>
        <end position="158"/>
    </location>
</feature>